<keyword evidence="4" id="KW-1185">Reference proteome</keyword>
<dbReference type="NCBIfam" id="TIGR04294">
    <property type="entry name" value="pre_pil_HX9DG"/>
    <property type="match status" value="1"/>
</dbReference>
<dbReference type="Pfam" id="PF07963">
    <property type="entry name" value="N_methyl"/>
    <property type="match status" value="1"/>
</dbReference>
<dbReference type="InterPro" id="IPR027558">
    <property type="entry name" value="Pre_pil_HX9DG_C"/>
</dbReference>
<organism evidence="3 4">
    <name type="scientific">Botrimarina hoheduenensis</name>
    <dbReference type="NCBI Taxonomy" id="2528000"/>
    <lineage>
        <taxon>Bacteria</taxon>
        <taxon>Pseudomonadati</taxon>
        <taxon>Planctomycetota</taxon>
        <taxon>Planctomycetia</taxon>
        <taxon>Pirellulales</taxon>
        <taxon>Lacipirellulaceae</taxon>
        <taxon>Botrimarina</taxon>
    </lineage>
</organism>
<dbReference type="PANTHER" id="PTHR30093:SF2">
    <property type="entry name" value="TYPE II SECRETION SYSTEM PROTEIN H"/>
    <property type="match status" value="1"/>
</dbReference>
<gene>
    <name evidence="3" type="ORF">Pla111_26910</name>
</gene>
<feature type="domain" description="DUF1559" evidence="2">
    <location>
        <begin position="36"/>
        <end position="343"/>
    </location>
</feature>
<keyword evidence="1" id="KW-0812">Transmembrane</keyword>
<dbReference type="SUPFAM" id="SSF54523">
    <property type="entry name" value="Pili subunits"/>
    <property type="match status" value="1"/>
</dbReference>
<dbReference type="InterPro" id="IPR011453">
    <property type="entry name" value="DUF1559"/>
</dbReference>
<comment type="caution">
    <text evidence="3">The sequence shown here is derived from an EMBL/GenBank/DDBJ whole genome shotgun (WGS) entry which is preliminary data.</text>
</comment>
<dbReference type="Proteomes" id="UP000318995">
    <property type="component" value="Unassembled WGS sequence"/>
</dbReference>
<evidence type="ECO:0000256" key="1">
    <source>
        <dbReference type="SAM" id="Phobius"/>
    </source>
</evidence>
<reference evidence="3 4" key="1">
    <citation type="submission" date="2019-02" db="EMBL/GenBank/DDBJ databases">
        <title>Deep-cultivation of Planctomycetes and their phenomic and genomic characterization uncovers novel biology.</title>
        <authorList>
            <person name="Wiegand S."/>
            <person name="Jogler M."/>
            <person name="Boedeker C."/>
            <person name="Pinto D."/>
            <person name="Vollmers J."/>
            <person name="Rivas-Marin E."/>
            <person name="Kohn T."/>
            <person name="Peeters S.H."/>
            <person name="Heuer A."/>
            <person name="Rast P."/>
            <person name="Oberbeckmann S."/>
            <person name="Bunk B."/>
            <person name="Jeske O."/>
            <person name="Meyerdierks A."/>
            <person name="Storesund J.E."/>
            <person name="Kallscheuer N."/>
            <person name="Luecker S."/>
            <person name="Lage O.M."/>
            <person name="Pohl T."/>
            <person name="Merkel B.J."/>
            <person name="Hornburger P."/>
            <person name="Mueller R.-W."/>
            <person name="Bruemmer F."/>
            <person name="Labrenz M."/>
            <person name="Spormann A.M."/>
            <person name="Op Den Camp H."/>
            <person name="Overmann J."/>
            <person name="Amann R."/>
            <person name="Jetten M.S.M."/>
            <person name="Mascher T."/>
            <person name="Medema M.H."/>
            <person name="Devos D.P."/>
            <person name="Kaster A.-K."/>
            <person name="Ovreas L."/>
            <person name="Rohde M."/>
            <person name="Galperin M.Y."/>
            <person name="Jogler C."/>
        </authorList>
    </citation>
    <scope>NUCLEOTIDE SEQUENCE [LARGE SCALE GENOMIC DNA]</scope>
    <source>
        <strain evidence="3 4">Pla111</strain>
    </source>
</reference>
<protein>
    <recommendedName>
        <fullName evidence="2">DUF1559 domain-containing protein</fullName>
    </recommendedName>
</protein>
<dbReference type="NCBIfam" id="TIGR02532">
    <property type="entry name" value="IV_pilin_GFxxxE"/>
    <property type="match status" value="1"/>
</dbReference>
<keyword evidence="1" id="KW-1133">Transmembrane helix</keyword>
<feature type="transmembrane region" description="Helical" evidence="1">
    <location>
        <begin position="12"/>
        <end position="35"/>
    </location>
</feature>
<name>A0A5C5VVU6_9BACT</name>
<accession>A0A5C5VVU6</accession>
<proteinExistence type="predicted"/>
<evidence type="ECO:0000313" key="3">
    <source>
        <dbReference type="EMBL" id="TWT42718.1"/>
    </source>
</evidence>
<dbReference type="AlphaFoldDB" id="A0A5C5VVU6"/>
<evidence type="ECO:0000313" key="4">
    <source>
        <dbReference type="Proteomes" id="UP000318995"/>
    </source>
</evidence>
<dbReference type="InterPro" id="IPR012902">
    <property type="entry name" value="N_methyl_site"/>
</dbReference>
<sequence>MINPSTSRPRGFTLVELLVVIAIIGILIAMLLPAVQAAREAARRSLCSNNLKQVGLALINHHDTYGEFPRGVYSQPEPIPAGFTEEDGLGWASRLLPFIEEQAVNDRLVNNDLVVSTGGFTFDFRGNPWQPMIFAVANNLGKLPLSAADTRISTFLCPSVEMPEFGVDSSFYRSNLSPTPSAPFMHVGHAVSHYKGSRGSCDRGMFLRTAEAQKEGPCTENDYDGDGVLDTIQREPKLGISITDVTDGTSKTIAVGESAYTVAPKNFPTWIGSYEEDGSVLFKTRDPINCNLSGIALPLSEFDELRLPGGRKSDDCAMGWHPGGVQFCFVDGSVRLFSENTDVRIYALLGHRHDGQIINGL</sequence>
<dbReference type="Gene3D" id="3.30.700.10">
    <property type="entry name" value="Glycoprotein, Type 4 Pilin"/>
    <property type="match status" value="1"/>
</dbReference>
<dbReference type="EMBL" id="SJPH01000006">
    <property type="protein sequence ID" value="TWT42718.1"/>
    <property type="molecule type" value="Genomic_DNA"/>
</dbReference>
<dbReference type="PROSITE" id="PS00409">
    <property type="entry name" value="PROKAR_NTER_METHYL"/>
    <property type="match status" value="1"/>
</dbReference>
<evidence type="ECO:0000259" key="2">
    <source>
        <dbReference type="Pfam" id="PF07596"/>
    </source>
</evidence>
<dbReference type="InterPro" id="IPR045584">
    <property type="entry name" value="Pilin-like"/>
</dbReference>
<dbReference type="PANTHER" id="PTHR30093">
    <property type="entry name" value="GENERAL SECRETION PATHWAY PROTEIN G"/>
    <property type="match status" value="1"/>
</dbReference>
<keyword evidence="1" id="KW-0472">Membrane</keyword>
<dbReference type="Pfam" id="PF07596">
    <property type="entry name" value="SBP_bac_10"/>
    <property type="match status" value="1"/>
</dbReference>